<feature type="coiled-coil region" evidence="2">
    <location>
        <begin position="80"/>
        <end position="108"/>
    </location>
</feature>
<dbReference type="SUPFAM" id="SSF46955">
    <property type="entry name" value="Putative DNA-binding domain"/>
    <property type="match status" value="1"/>
</dbReference>
<dbReference type="AlphaFoldDB" id="A0A553K1V2"/>
<dbReference type="EMBL" id="VKKG01000002">
    <property type="protein sequence ID" value="TRY18676.1"/>
    <property type="molecule type" value="Genomic_DNA"/>
</dbReference>
<dbReference type="Proteomes" id="UP000317638">
    <property type="component" value="Unassembled WGS sequence"/>
</dbReference>
<evidence type="ECO:0000259" key="3">
    <source>
        <dbReference type="PROSITE" id="PS50937"/>
    </source>
</evidence>
<dbReference type="InterPro" id="IPR000551">
    <property type="entry name" value="MerR-type_HTH_dom"/>
</dbReference>
<dbReference type="SUPFAM" id="SSF48371">
    <property type="entry name" value="ARM repeat"/>
    <property type="match status" value="1"/>
</dbReference>
<dbReference type="PROSITE" id="PS50077">
    <property type="entry name" value="HEAT_REPEAT"/>
    <property type="match status" value="1"/>
</dbReference>
<keyword evidence="2" id="KW-0175">Coiled coil</keyword>
<keyword evidence="1" id="KW-0238">DNA-binding</keyword>
<dbReference type="InterPro" id="IPR004155">
    <property type="entry name" value="PBS_lyase_HEAT"/>
</dbReference>
<dbReference type="Gene3D" id="1.25.10.10">
    <property type="entry name" value="Leucine-rich Repeat Variant"/>
    <property type="match status" value="2"/>
</dbReference>
<dbReference type="CDD" id="cd01106">
    <property type="entry name" value="HTH_TipAL-Mta"/>
    <property type="match status" value="1"/>
</dbReference>
<dbReference type="GO" id="GO:0003677">
    <property type="term" value="F:DNA binding"/>
    <property type="evidence" value="ECO:0007669"/>
    <property type="project" value="UniProtKB-KW"/>
</dbReference>
<dbReference type="InterPro" id="IPR021133">
    <property type="entry name" value="HEAT_type_2"/>
</dbReference>
<reference evidence="4 5" key="1">
    <citation type="submission" date="2019-07" db="EMBL/GenBank/DDBJ databases">
        <authorList>
            <person name="Zhou L.-Y."/>
        </authorList>
    </citation>
    <scope>NUCLEOTIDE SEQUENCE [LARGE SCALE GENOMIC DNA]</scope>
    <source>
        <strain evidence="4 5">YIM 101269</strain>
    </source>
</reference>
<dbReference type="InterPro" id="IPR047057">
    <property type="entry name" value="MerR_fam"/>
</dbReference>
<dbReference type="Pfam" id="PF13411">
    <property type="entry name" value="MerR_1"/>
    <property type="match status" value="1"/>
</dbReference>
<dbReference type="PRINTS" id="PR00040">
    <property type="entry name" value="HTHMERR"/>
</dbReference>
<dbReference type="InterPro" id="IPR016024">
    <property type="entry name" value="ARM-type_fold"/>
</dbReference>
<protein>
    <submittedName>
        <fullName evidence="4">MerR family transcriptional regulator</fullName>
    </submittedName>
</protein>
<gene>
    <name evidence="4" type="ORF">FOJ82_06035</name>
</gene>
<dbReference type="PANTHER" id="PTHR30204">
    <property type="entry name" value="REDOX-CYCLING DRUG-SENSING TRANSCRIPTIONAL ACTIVATOR SOXR"/>
    <property type="match status" value="1"/>
</dbReference>
<dbReference type="RefSeq" id="WP_143937570.1">
    <property type="nucleotide sequence ID" value="NZ_VKKG01000002.1"/>
</dbReference>
<evidence type="ECO:0000256" key="2">
    <source>
        <dbReference type="SAM" id="Coils"/>
    </source>
</evidence>
<dbReference type="InterPro" id="IPR011989">
    <property type="entry name" value="ARM-like"/>
</dbReference>
<comment type="caution">
    <text evidence="4">The sequence shown here is derived from an EMBL/GenBank/DDBJ whole genome shotgun (WGS) entry which is preliminary data.</text>
</comment>
<dbReference type="GO" id="GO:0003700">
    <property type="term" value="F:DNA-binding transcription factor activity"/>
    <property type="evidence" value="ECO:0007669"/>
    <property type="project" value="InterPro"/>
</dbReference>
<dbReference type="PROSITE" id="PS00552">
    <property type="entry name" value="HTH_MERR_1"/>
    <property type="match status" value="1"/>
</dbReference>
<evidence type="ECO:0000313" key="5">
    <source>
        <dbReference type="Proteomes" id="UP000317638"/>
    </source>
</evidence>
<sequence length="361" mass="38449">MDDEVWLRVGEVARRTGLSVRTLHHWDERGLLVPSGRSPGDYRLYSAGDLERLLRIQHLKSLGLSLDEVAAALDSPDFDAAEALERHMEAVEERIAAEQELLRRLTRLRSAADAGWEEVLEVAALSERLRHPDAAVRFRASLEASSAAPVVELVERLATDPADGVREGLTWALSHHGSAATEVVVAKLTDPDPDVRFQFAHVLGKLGDPTAVPELARLLEDKDPRVAAKAAQSLGALGGSEAAEALVRTLGGAPSPDAVVSALGAVGRDAVAHLLVAIEDDDATVRARAAEALGFIGDERAASALVVALSDSSSLVRYEALVALGQTPGDVSVTAIDALTDAEDPRLRTVAGRLSRDRRRA</sequence>
<dbReference type="Pfam" id="PF13646">
    <property type="entry name" value="HEAT_2"/>
    <property type="match status" value="2"/>
</dbReference>
<dbReference type="PROSITE" id="PS50937">
    <property type="entry name" value="HTH_MERR_2"/>
    <property type="match status" value="1"/>
</dbReference>
<evidence type="ECO:0000313" key="4">
    <source>
        <dbReference type="EMBL" id="TRY18676.1"/>
    </source>
</evidence>
<dbReference type="InterPro" id="IPR009061">
    <property type="entry name" value="DNA-bd_dom_put_sf"/>
</dbReference>
<evidence type="ECO:0000256" key="1">
    <source>
        <dbReference type="ARBA" id="ARBA00023125"/>
    </source>
</evidence>
<accession>A0A553K1V2</accession>
<proteinExistence type="predicted"/>
<dbReference type="OrthoDB" id="9809391at2"/>
<feature type="domain" description="HTH merR-type" evidence="3">
    <location>
        <begin position="6"/>
        <end position="75"/>
    </location>
</feature>
<organism evidence="4 5">
    <name type="scientific">Tessaracoccus rhinocerotis</name>
    <dbReference type="NCBI Taxonomy" id="1689449"/>
    <lineage>
        <taxon>Bacteria</taxon>
        <taxon>Bacillati</taxon>
        <taxon>Actinomycetota</taxon>
        <taxon>Actinomycetes</taxon>
        <taxon>Propionibacteriales</taxon>
        <taxon>Propionibacteriaceae</taxon>
        <taxon>Tessaracoccus</taxon>
    </lineage>
</organism>
<dbReference type="PANTHER" id="PTHR30204:SF90">
    <property type="entry name" value="HTH-TYPE TRANSCRIPTIONAL ACTIVATOR MTA"/>
    <property type="match status" value="1"/>
</dbReference>
<dbReference type="Gene3D" id="1.10.1660.10">
    <property type="match status" value="1"/>
</dbReference>
<dbReference type="SMART" id="SM00567">
    <property type="entry name" value="EZ_HEAT"/>
    <property type="match status" value="5"/>
</dbReference>
<dbReference type="SMART" id="SM00422">
    <property type="entry name" value="HTH_MERR"/>
    <property type="match status" value="1"/>
</dbReference>
<name>A0A553K1V2_9ACTN</name>
<keyword evidence="5" id="KW-1185">Reference proteome</keyword>